<protein>
    <submittedName>
        <fullName evidence="3">Short-chain dehydrogenase</fullName>
    </submittedName>
</protein>
<evidence type="ECO:0000313" key="3">
    <source>
        <dbReference type="EMBL" id="GGH26594.1"/>
    </source>
</evidence>
<dbReference type="InterPro" id="IPR002347">
    <property type="entry name" value="SDR_fam"/>
</dbReference>
<reference evidence="4" key="1">
    <citation type="journal article" date="2019" name="Int. J. Syst. Evol. Microbiol.">
        <title>The Global Catalogue of Microorganisms (GCM) 10K type strain sequencing project: providing services to taxonomists for standard genome sequencing and annotation.</title>
        <authorList>
            <consortium name="The Broad Institute Genomics Platform"/>
            <consortium name="The Broad Institute Genome Sequencing Center for Infectious Disease"/>
            <person name="Wu L."/>
            <person name="Ma J."/>
        </authorList>
    </citation>
    <scope>NUCLEOTIDE SEQUENCE [LARGE SCALE GENOMIC DNA]</scope>
    <source>
        <strain evidence="4">CGMCC 1.15288</strain>
    </source>
</reference>
<gene>
    <name evidence="3" type="ORF">GCM10007423_11700</name>
</gene>
<dbReference type="EMBL" id="BMIA01000001">
    <property type="protein sequence ID" value="GGH26594.1"/>
    <property type="molecule type" value="Genomic_DNA"/>
</dbReference>
<comment type="similarity">
    <text evidence="1">Belongs to the short-chain dehydrogenases/reductases (SDR) family.</text>
</comment>
<evidence type="ECO:0000313" key="4">
    <source>
        <dbReference type="Proteomes" id="UP000600214"/>
    </source>
</evidence>
<name>A0ABQ1YJB0_9BACT</name>
<organism evidence="3 4">
    <name type="scientific">Dyadobacter endophyticus</name>
    <dbReference type="NCBI Taxonomy" id="1749036"/>
    <lineage>
        <taxon>Bacteria</taxon>
        <taxon>Pseudomonadati</taxon>
        <taxon>Bacteroidota</taxon>
        <taxon>Cytophagia</taxon>
        <taxon>Cytophagales</taxon>
        <taxon>Spirosomataceae</taxon>
        <taxon>Dyadobacter</taxon>
    </lineage>
</organism>
<dbReference type="PANTHER" id="PTHR43477">
    <property type="entry name" value="DIHYDROANTICAPSIN 7-DEHYDROGENASE"/>
    <property type="match status" value="1"/>
</dbReference>
<comment type="caution">
    <text evidence="3">The sequence shown here is derived from an EMBL/GenBank/DDBJ whole genome shotgun (WGS) entry which is preliminary data.</text>
</comment>
<dbReference type="Proteomes" id="UP000600214">
    <property type="component" value="Unassembled WGS sequence"/>
</dbReference>
<dbReference type="SUPFAM" id="SSF51735">
    <property type="entry name" value="NAD(P)-binding Rossmann-fold domains"/>
    <property type="match status" value="1"/>
</dbReference>
<accession>A0ABQ1YJB0</accession>
<dbReference type="Pfam" id="PF13561">
    <property type="entry name" value="adh_short_C2"/>
    <property type="match status" value="1"/>
</dbReference>
<proteinExistence type="inferred from homology"/>
<dbReference type="PRINTS" id="PR00081">
    <property type="entry name" value="GDHRDH"/>
</dbReference>
<dbReference type="PANTHER" id="PTHR43477:SF1">
    <property type="entry name" value="DIHYDROANTICAPSIN 7-DEHYDROGENASE"/>
    <property type="match status" value="1"/>
</dbReference>
<sequence length="237" mass="24619">MNTSQFQNKKVIVAGGTSGIGLVTAQLFANAGAAVTVTGRNAEKLKSSQQSGLNAAQVDSSDTGSLEAFFKSHGTTDHLVIALGGGKGLGNFADLSLQDLREGFEQKYWAHLATIKAALPYMGPNGSITLVTAITGSAKMPGTSGIGAMNGALEIMVPILAKEFKQLRINAVSPGVVDTVWWDFLTSETKQETFDYYASQIPVGRIAQPGDVASVVLFLAGNGYMTGKVIGCDGGLA</sequence>
<evidence type="ECO:0000256" key="1">
    <source>
        <dbReference type="ARBA" id="ARBA00006484"/>
    </source>
</evidence>
<dbReference type="RefSeq" id="WP_188929585.1">
    <property type="nucleotide sequence ID" value="NZ_BMIA01000001.1"/>
</dbReference>
<keyword evidence="2" id="KW-0560">Oxidoreductase</keyword>
<dbReference type="Gene3D" id="3.40.50.720">
    <property type="entry name" value="NAD(P)-binding Rossmann-like Domain"/>
    <property type="match status" value="1"/>
</dbReference>
<dbReference type="InterPro" id="IPR036291">
    <property type="entry name" value="NAD(P)-bd_dom_sf"/>
</dbReference>
<evidence type="ECO:0000256" key="2">
    <source>
        <dbReference type="ARBA" id="ARBA00023002"/>
    </source>
</evidence>
<dbReference type="InterPro" id="IPR051122">
    <property type="entry name" value="SDR_DHRS6-like"/>
</dbReference>
<keyword evidence="4" id="KW-1185">Reference proteome</keyword>